<protein>
    <submittedName>
        <fullName evidence="3">Uncharacterized protein</fullName>
    </submittedName>
</protein>
<comment type="caution">
    <text evidence="3">The sequence shown here is derived from an EMBL/GenBank/DDBJ whole genome shotgun (WGS) entry which is preliminary data.</text>
</comment>
<organism evidence="3 5">
    <name type="scientific">Phytophthora cactorum</name>
    <dbReference type="NCBI Taxonomy" id="29920"/>
    <lineage>
        <taxon>Eukaryota</taxon>
        <taxon>Sar</taxon>
        <taxon>Stramenopiles</taxon>
        <taxon>Oomycota</taxon>
        <taxon>Peronosporomycetes</taxon>
        <taxon>Peronosporales</taxon>
        <taxon>Peronosporaceae</taxon>
        <taxon>Phytophthora</taxon>
    </lineage>
</organism>
<dbReference type="Proteomes" id="UP000735874">
    <property type="component" value="Unassembled WGS sequence"/>
</dbReference>
<feature type="region of interest" description="Disordered" evidence="1">
    <location>
        <begin position="1"/>
        <end position="33"/>
    </location>
</feature>
<dbReference type="EMBL" id="RCMG01000425">
    <property type="protein sequence ID" value="KAG2854454.1"/>
    <property type="molecule type" value="Genomic_DNA"/>
</dbReference>
<evidence type="ECO:0000313" key="2">
    <source>
        <dbReference type="EMBL" id="KAG2854454.1"/>
    </source>
</evidence>
<proteinExistence type="predicted"/>
<dbReference type="Proteomes" id="UP000760860">
    <property type="component" value="Unassembled WGS sequence"/>
</dbReference>
<reference evidence="3" key="1">
    <citation type="submission" date="2018-10" db="EMBL/GenBank/DDBJ databases">
        <title>Effector identification in a new, highly contiguous assembly of the strawberry crown rot pathogen Phytophthora cactorum.</title>
        <authorList>
            <person name="Armitage A.D."/>
            <person name="Nellist C.F."/>
            <person name="Bates H."/>
            <person name="Vickerstaff R.J."/>
            <person name="Harrison R.J."/>
        </authorList>
    </citation>
    <scope>NUCLEOTIDE SEQUENCE</scope>
    <source>
        <strain evidence="2">15-7</strain>
        <strain evidence="3">4040</strain>
        <strain evidence="4">P421</strain>
    </source>
</reference>
<sequence>MKDIRVWLVSPPASAKGGEEKAKLNTPSSAKRC</sequence>
<evidence type="ECO:0000313" key="4">
    <source>
        <dbReference type="EMBL" id="KAG3218077.1"/>
    </source>
</evidence>
<evidence type="ECO:0000256" key="1">
    <source>
        <dbReference type="SAM" id="MobiDB-lite"/>
    </source>
</evidence>
<dbReference type="Proteomes" id="UP000736787">
    <property type="component" value="Unassembled WGS sequence"/>
</dbReference>
<evidence type="ECO:0000313" key="5">
    <source>
        <dbReference type="Proteomes" id="UP000736787"/>
    </source>
</evidence>
<gene>
    <name evidence="2" type="ORF">PC113_g13283</name>
    <name evidence="3" type="ORF">PC117_g24722</name>
    <name evidence="4" type="ORF">PC129_g11113</name>
</gene>
<evidence type="ECO:0000313" key="3">
    <source>
        <dbReference type="EMBL" id="KAG2889290.1"/>
    </source>
</evidence>
<name>A0A8T1AUN7_9STRA</name>
<accession>A0A8T1AUN7</accession>
<dbReference type="EMBL" id="RCMV01000384">
    <property type="protein sequence ID" value="KAG3218077.1"/>
    <property type="molecule type" value="Genomic_DNA"/>
</dbReference>
<dbReference type="EMBL" id="RCMK01001730">
    <property type="protein sequence ID" value="KAG2889290.1"/>
    <property type="molecule type" value="Genomic_DNA"/>
</dbReference>
<dbReference type="AlphaFoldDB" id="A0A8T1AUN7"/>